<evidence type="ECO:0008006" key="5">
    <source>
        <dbReference type="Google" id="ProtNLM"/>
    </source>
</evidence>
<comment type="caution">
    <text evidence="3">The sequence shown here is derived from an EMBL/GenBank/DDBJ whole genome shotgun (WGS) entry which is preliminary data.</text>
</comment>
<keyword evidence="4" id="KW-1185">Reference proteome</keyword>
<evidence type="ECO:0000313" key="3">
    <source>
        <dbReference type="EMBL" id="KAK7379515.1"/>
    </source>
</evidence>
<reference evidence="3 4" key="1">
    <citation type="submission" date="2024-01" db="EMBL/GenBank/DDBJ databases">
        <title>The genomes of 5 underutilized Papilionoideae crops provide insights into root nodulation and disease resistanc.</title>
        <authorList>
            <person name="Jiang F."/>
        </authorList>
    </citation>
    <scope>NUCLEOTIDE SEQUENCE [LARGE SCALE GENOMIC DNA]</scope>
    <source>
        <strain evidence="3">JINMINGXINNONG_FW02</strain>
        <tissue evidence="3">Leaves</tissue>
    </source>
</reference>
<dbReference type="InterPro" id="IPR027944">
    <property type="entry name" value="SEO_C"/>
</dbReference>
<evidence type="ECO:0000259" key="1">
    <source>
        <dbReference type="Pfam" id="PF14576"/>
    </source>
</evidence>
<dbReference type="Proteomes" id="UP001374584">
    <property type="component" value="Unassembled WGS sequence"/>
</dbReference>
<dbReference type="PANTHER" id="PTHR33232">
    <property type="entry name" value="PROTEIN SIEVE ELEMENT OCCLUSION B-LIKE"/>
    <property type="match status" value="1"/>
</dbReference>
<gene>
    <name evidence="3" type="ORF">VNO80_04977</name>
</gene>
<evidence type="ECO:0000313" key="4">
    <source>
        <dbReference type="Proteomes" id="UP001374584"/>
    </source>
</evidence>
<dbReference type="InterPro" id="IPR027942">
    <property type="entry name" value="SEO_N"/>
</dbReference>
<dbReference type="InterPro" id="IPR039299">
    <property type="entry name" value="SEOA"/>
</dbReference>
<dbReference type="AlphaFoldDB" id="A0AAN9NUF2"/>
<sequence>MMKGSKRRECGGAFQSCFNLEFLFPFSISNMHRDNLLKKLLLTHDSDGRRLDSEAILLAVGNIMFHSSKIIVTSDLYSASFQKKDITEIETIGCSESVGFIVTKICKMLCRCSGEGDINSRVINLFDVIGKYSWDAKVVLVLAAFAVRYGEFWQLMQLYHGNNLAALISSIKQLPCNLKPLKLQIKALTLLVETMMDVAMCIIKFEYLPLQHVEHGNHIFRVTKSQIYEAAYWIARSCLACFSQLKNFTTKQHEQVYSDSAIIAAWELSSLAYRLSGTCCNLRRQVDLCREEIERNLYQRLLDLAREEHVDNQKILTLFFPSKNYLPLKDCSTEVKLGVSELKNKVVLLLITKPQLLNPVDIFLLVQQTCDHPLNERLKNSYKIVWIPLPSSDSWTEAEESSFNFLSDSLPWHAVRKPMLLSSAVGKYIREQWNYKDEPIMVALDSKGKVTNYNALDMINIWGSKAYPFSASKEKELWQDQNLTMQLLLDEINPLLVYWVEQGKNICLYGSENLVWIQQFTDKITELKRAGLQLETIYVGNSQLGEHVKRIMARSGETSRSDPLSFTNVQFFWLRLASMRRSKLRLGKTPSCDHVLPELSALLKLDDREEGWAVIGSGGSTDIIRLQGMQVMEFLRKCSAWAENITKFGLWGAPRNILETDFVAGSCTHSYFVPSRENEGLSQGTVFCQVCKRPMKKFVVYQP</sequence>
<dbReference type="GO" id="GO:0010088">
    <property type="term" value="P:phloem development"/>
    <property type="evidence" value="ECO:0007669"/>
    <property type="project" value="InterPro"/>
</dbReference>
<feature type="domain" description="Sieve element occlusion C-terminal" evidence="2">
    <location>
        <begin position="472"/>
        <end position="702"/>
    </location>
</feature>
<dbReference type="PANTHER" id="PTHR33232:SF11">
    <property type="entry name" value="PROTEIN SIEVE ELEMENT OCCLUSION C"/>
    <property type="match status" value="1"/>
</dbReference>
<dbReference type="Pfam" id="PF14576">
    <property type="entry name" value="SEO_N"/>
    <property type="match status" value="1"/>
</dbReference>
<accession>A0AAN9NUF2</accession>
<feature type="domain" description="Sieve element occlusion N-terminal" evidence="1">
    <location>
        <begin position="34"/>
        <end position="309"/>
    </location>
</feature>
<dbReference type="Pfam" id="PF14577">
    <property type="entry name" value="SEO_C"/>
    <property type="match status" value="1"/>
</dbReference>
<organism evidence="3 4">
    <name type="scientific">Phaseolus coccineus</name>
    <name type="common">Scarlet runner bean</name>
    <name type="synonym">Phaseolus multiflorus</name>
    <dbReference type="NCBI Taxonomy" id="3886"/>
    <lineage>
        <taxon>Eukaryota</taxon>
        <taxon>Viridiplantae</taxon>
        <taxon>Streptophyta</taxon>
        <taxon>Embryophyta</taxon>
        <taxon>Tracheophyta</taxon>
        <taxon>Spermatophyta</taxon>
        <taxon>Magnoliopsida</taxon>
        <taxon>eudicotyledons</taxon>
        <taxon>Gunneridae</taxon>
        <taxon>Pentapetalae</taxon>
        <taxon>rosids</taxon>
        <taxon>fabids</taxon>
        <taxon>Fabales</taxon>
        <taxon>Fabaceae</taxon>
        <taxon>Papilionoideae</taxon>
        <taxon>50 kb inversion clade</taxon>
        <taxon>NPAAA clade</taxon>
        <taxon>indigoferoid/millettioid clade</taxon>
        <taxon>Phaseoleae</taxon>
        <taxon>Phaseolus</taxon>
    </lineage>
</organism>
<proteinExistence type="predicted"/>
<protein>
    <recommendedName>
        <fullName evidence="5">Protein SIEVE ELEMENT OCCLUSION C</fullName>
    </recommendedName>
</protein>
<dbReference type="EMBL" id="JAYMYR010000002">
    <property type="protein sequence ID" value="KAK7379515.1"/>
    <property type="molecule type" value="Genomic_DNA"/>
</dbReference>
<evidence type="ECO:0000259" key="2">
    <source>
        <dbReference type="Pfam" id="PF14577"/>
    </source>
</evidence>
<name>A0AAN9NUF2_PHACN</name>